<evidence type="ECO:0000259" key="2">
    <source>
        <dbReference type="Pfam" id="PF05050"/>
    </source>
</evidence>
<dbReference type="AlphaFoldDB" id="A0A9W7AGU3"/>
<dbReference type="GO" id="GO:0005886">
    <property type="term" value="C:plasma membrane"/>
    <property type="evidence" value="ECO:0007669"/>
    <property type="project" value="TreeGrafter"/>
</dbReference>
<feature type="domain" description="Methyltransferase FkbM" evidence="2">
    <location>
        <begin position="62"/>
        <end position="224"/>
    </location>
</feature>
<evidence type="ECO:0000313" key="4">
    <source>
        <dbReference type="Proteomes" id="UP001162640"/>
    </source>
</evidence>
<accession>A0A9W7AGU3</accession>
<dbReference type="GO" id="GO:0031902">
    <property type="term" value="C:late endosome membrane"/>
    <property type="evidence" value="ECO:0007669"/>
    <property type="project" value="TreeGrafter"/>
</dbReference>
<dbReference type="GO" id="GO:0005789">
    <property type="term" value="C:endoplasmic reticulum membrane"/>
    <property type="evidence" value="ECO:0007669"/>
    <property type="project" value="TreeGrafter"/>
</dbReference>
<gene>
    <name evidence="3" type="ORF">TL16_g05087</name>
</gene>
<dbReference type="Proteomes" id="UP001162640">
    <property type="component" value="Unassembled WGS sequence"/>
</dbReference>
<dbReference type="InterPro" id="IPR053202">
    <property type="entry name" value="EGF_Rcpt_Signaling_Reg"/>
</dbReference>
<dbReference type="Gene3D" id="3.40.50.150">
    <property type="entry name" value="Vaccinia Virus protein VP39"/>
    <property type="match status" value="1"/>
</dbReference>
<name>A0A9W7AGU3_9STRA</name>
<dbReference type="PANTHER" id="PTHR34009">
    <property type="entry name" value="PROTEIN STAR"/>
    <property type="match status" value="1"/>
</dbReference>
<dbReference type="InterPro" id="IPR006342">
    <property type="entry name" value="FkbM_mtfrase"/>
</dbReference>
<keyword evidence="1" id="KW-0732">Signal</keyword>
<dbReference type="GO" id="GO:0016197">
    <property type="term" value="P:endosomal transport"/>
    <property type="evidence" value="ECO:0007669"/>
    <property type="project" value="TreeGrafter"/>
</dbReference>
<dbReference type="GO" id="GO:0005794">
    <property type="term" value="C:Golgi apparatus"/>
    <property type="evidence" value="ECO:0007669"/>
    <property type="project" value="TreeGrafter"/>
</dbReference>
<dbReference type="Pfam" id="PF05050">
    <property type="entry name" value="Methyltransf_21"/>
    <property type="match status" value="1"/>
</dbReference>
<feature type="signal peptide" evidence="1">
    <location>
        <begin position="1"/>
        <end position="28"/>
    </location>
</feature>
<dbReference type="GO" id="GO:0006888">
    <property type="term" value="P:endoplasmic reticulum to Golgi vesicle-mediated transport"/>
    <property type="evidence" value="ECO:0007669"/>
    <property type="project" value="TreeGrafter"/>
</dbReference>
<dbReference type="SUPFAM" id="SSF53335">
    <property type="entry name" value="S-adenosyl-L-methionine-dependent methyltransferases"/>
    <property type="match status" value="1"/>
</dbReference>
<comment type="caution">
    <text evidence="3">The sequence shown here is derived from an EMBL/GenBank/DDBJ whole genome shotgun (WGS) entry which is preliminary data.</text>
</comment>
<reference evidence="4" key="1">
    <citation type="journal article" date="2023" name="Commun. Biol.">
        <title>Genome analysis of Parmales, the sister group of diatoms, reveals the evolutionary specialization of diatoms from phago-mixotrophs to photoautotrophs.</title>
        <authorList>
            <person name="Ban H."/>
            <person name="Sato S."/>
            <person name="Yoshikawa S."/>
            <person name="Yamada K."/>
            <person name="Nakamura Y."/>
            <person name="Ichinomiya M."/>
            <person name="Sato N."/>
            <person name="Blanc-Mathieu R."/>
            <person name="Endo H."/>
            <person name="Kuwata A."/>
            <person name="Ogata H."/>
        </authorList>
    </citation>
    <scope>NUCLEOTIDE SEQUENCE [LARGE SCALE GENOMIC DNA]</scope>
</reference>
<dbReference type="InterPro" id="IPR029063">
    <property type="entry name" value="SAM-dependent_MTases_sf"/>
</dbReference>
<feature type="chain" id="PRO_5040786600" description="Methyltransferase FkbM domain-containing protein" evidence="1">
    <location>
        <begin position="29"/>
        <end position="243"/>
    </location>
</feature>
<protein>
    <recommendedName>
        <fullName evidence="2">Methyltransferase FkbM domain-containing protein</fullName>
    </recommendedName>
</protein>
<evidence type="ECO:0000256" key="1">
    <source>
        <dbReference type="SAM" id="SignalP"/>
    </source>
</evidence>
<dbReference type="EMBL" id="BLQM01000145">
    <property type="protein sequence ID" value="GMH69142.1"/>
    <property type="molecule type" value="Genomic_DNA"/>
</dbReference>
<proteinExistence type="predicted"/>
<dbReference type="PANTHER" id="PTHR34009:SF2">
    <property type="entry name" value="PROTEIN STAR"/>
    <property type="match status" value="1"/>
</dbReference>
<evidence type="ECO:0000313" key="3">
    <source>
        <dbReference type="EMBL" id="GMH69142.1"/>
    </source>
</evidence>
<sequence length="243" mass="27462">MAGPTPQQLIVVAVVFCLLLTVLSPSSSSVTRMFSNRHGHGERGITDRVVTLLPHGHTFVEMGANDGVNSNSNWLESIGWTGLCIEAGPSNYKLLEKNRPKCTNINAVVSNKESSTIFREFPSGDLYGHSGLHDFRTDAEWDKLMREHNSPPFVDHEVRTSTLSKIFKEQSYTSIDYFSLDVEGVELAILNLYPFEEVPVRVWTIESNKLDRNELVTFMEKKGYWCEHHYDNVNTICGSKVHL</sequence>
<organism evidence="3 4">
    <name type="scientific">Triparma laevis f. inornata</name>
    <dbReference type="NCBI Taxonomy" id="1714386"/>
    <lineage>
        <taxon>Eukaryota</taxon>
        <taxon>Sar</taxon>
        <taxon>Stramenopiles</taxon>
        <taxon>Ochrophyta</taxon>
        <taxon>Bolidophyceae</taxon>
        <taxon>Parmales</taxon>
        <taxon>Triparmaceae</taxon>
        <taxon>Triparma</taxon>
    </lineage>
</organism>